<evidence type="ECO:0008006" key="3">
    <source>
        <dbReference type="Google" id="ProtNLM"/>
    </source>
</evidence>
<organism evidence="1 2">
    <name type="scientific">Cereibacter sphaeroides (strain ATCC 17023 / DSM 158 / JCM 6121 / CCUG 31486 / LMG 2827 / NBRC 12203 / NCIMB 8253 / ATH 2.4.1.)</name>
    <name type="common">Rhodobacter sphaeroides</name>
    <dbReference type="NCBI Taxonomy" id="272943"/>
    <lineage>
        <taxon>Bacteria</taxon>
        <taxon>Pseudomonadati</taxon>
        <taxon>Pseudomonadota</taxon>
        <taxon>Alphaproteobacteria</taxon>
        <taxon>Rhodobacterales</taxon>
        <taxon>Paracoccaceae</taxon>
        <taxon>Cereibacter</taxon>
    </lineage>
</organism>
<keyword evidence="2" id="KW-1185">Reference proteome</keyword>
<geneLocation type="plasmid" evidence="2">
    <name>pRS241c</name>
</geneLocation>
<dbReference type="RefSeq" id="WP_011331406.1">
    <property type="nucleotide sequence ID" value="NC_007489.1"/>
</dbReference>
<dbReference type="AlphaFoldDB" id="Q3IV35"/>
<dbReference type="KEGG" id="rsp:RSP_4125"/>
<evidence type="ECO:0000313" key="2">
    <source>
        <dbReference type="Proteomes" id="UP000002703"/>
    </source>
</evidence>
<reference evidence="2" key="1">
    <citation type="submission" date="2005-09" db="EMBL/GenBank/DDBJ databases">
        <title>Complete sequence of plasmid C of Rhodobacter sphaeroides 2.4.1.</title>
        <authorList>
            <person name="Copeland A."/>
            <person name="Lucas S."/>
            <person name="Lapidus A."/>
            <person name="Barry K."/>
            <person name="Detter J.C."/>
            <person name="Glavina T."/>
            <person name="Hammon N."/>
            <person name="Israni S."/>
            <person name="Pitluck S."/>
            <person name="Richardson P."/>
            <person name="Mackenzie C."/>
            <person name="Choudhary M."/>
            <person name="Larimer F."/>
            <person name="Hauser L.J."/>
            <person name="Land M."/>
            <person name="Donohue T.J."/>
            <person name="Kaplan S."/>
        </authorList>
    </citation>
    <scope>NUCLEOTIDE SEQUENCE [LARGE SCALE GENOMIC DNA]</scope>
    <source>
        <strain evidence="2">ATCC 17023 / DSM 158 / JCM 6121 / CCUG 31486 / LMG 2827 / NBRC 12203 / NCIMB 8253 / ATH 2.4.1.</strain>
        <plasmid evidence="2">pRS241c</plasmid>
    </source>
</reference>
<dbReference type="EMBL" id="CP000146">
    <property type="protein sequence ID" value="ABA81599.1"/>
    <property type="molecule type" value="Genomic_DNA"/>
</dbReference>
<name>Q3IV35_CERS4</name>
<evidence type="ECO:0000313" key="1">
    <source>
        <dbReference type="EMBL" id="ABA81599.1"/>
    </source>
</evidence>
<dbReference type="OrthoDB" id="182382at2"/>
<dbReference type="GeneID" id="3711840"/>
<dbReference type="EnsemblBacteria" id="ABA81599">
    <property type="protein sequence ID" value="ABA81599"/>
    <property type="gene ID" value="RSP_4125"/>
</dbReference>
<protein>
    <recommendedName>
        <fullName evidence="3">Nucleotidyl transferase AbiEii/AbiGii toxin family protein</fullName>
    </recommendedName>
</protein>
<proteinExistence type="predicted"/>
<accession>Q3IV35</accession>
<gene>
    <name evidence="1" type="ORF">RSP_4125</name>
</gene>
<dbReference type="PATRIC" id="fig|272943.9.peg.187"/>
<dbReference type="Proteomes" id="UP000002703">
    <property type="component" value="Plasmid C"/>
</dbReference>
<sequence>MLTDLQARVARIMASNRSAESYFAGGAVLNQHTSRQSDDLTDTDEMIPDIVQRDVRSLEDAGYEVTIDLEIYGCTDATVRGGGAATQIQWMSETRMRFFPLQPDPAWGLRLHRADLAVNKVTAASTRRQARDILDLALIGENYCPLGPLFLGAALKLGVLSPLALLNNARQRAVSASNEELESLRGVPEGWTAGIIKMIVLEKLDRAETFLREVPDSYLDGLPVGKDGIPLEREAFEVRPLQDGGGRVPTFPDAAPEFA</sequence>
<keyword evidence="1" id="KW-0614">Plasmid</keyword>